<dbReference type="OrthoDB" id="1936594at2759"/>
<dbReference type="InterPro" id="IPR011990">
    <property type="entry name" value="TPR-like_helical_dom_sf"/>
</dbReference>
<sequence length="906" mass="103082">MSAVLHSHLLLASPADSLDALKSVIDGKLLNFSRNILAGESYRNIDHILGRENFLAKSVVSSQKQEPDYIFKQLLDEFVSVFSADNELMLILAISLLQTFIQNNFTGPSTPYDGHESFLSCLGVEDQFKEISLRLLSVSGQPVYELCDRPEYLAIALGLFEKLTNSKSLILNEFLAEDESEVVEISASETSVLRAASLWWRSRALLTQLALLPQVTGSQPILASSILDSPDLVLAIAKEFPSSSDAKLQRDLAIIFYLERARCSLALGTENLCHSSLLKAQKLTGLQFILTGARAKRTKYQEKVHSELIILASSSGEFKAEDNQVDNPVTFDLQSEYLLEKPQYEDIGMEPLNEQIIKRQKHEAAEMGFNDEFLPVAERQEEIPIVLKELDPNDQPQLHEYDSIQLLLRLYTIRQTSPAGDLLVQEELLALLSRILHQKGHANWTVFSRSLWERSMIETNRAKTIERGIIQMQSLVEELGLMIDSKFIPQGTDESTANPSKRLQYVHQLPLLPRWSLDIELAEKYMSIGVLMSAVEIYERLSCWCEAALCYAAVGQEKRAEEILLSRIEQNPNDCRAYSILGDVRQDPQLWLKSWEIGRYVNAKNSLASYYYNPPTSSGLAKDLPQALGHLNDSLRAYPLSFETWYFYGCMGLEDGNMNLAAEAFSRCTALDDRHSQAWSNLAAAYFELGKLKEAHNCLKKAVRSDSDNKWRIWENLMLVSLKLNEWNDVLMCCKRLVNMRRNNLGEKAIDLPIIEKLVELLIDSDYSENLNYFQNSCIELICVTLPTIITTDYRCWKLIARVELWRRRPWASLDCQEKAFRAISHDPNMEVDEQVWNETVDACEDLIAAYESLGEMEGKHGAGDLVCRDWKYKARNVIKSLMGRGKSTMEDSDGWFRLQDMRDQL</sequence>
<evidence type="ECO:0000256" key="1">
    <source>
        <dbReference type="ARBA" id="ARBA00022737"/>
    </source>
</evidence>
<dbReference type="PANTHER" id="PTHR16193:SF0">
    <property type="entry name" value="TETRATRICOPEPTIDE REPEAT PROTEIN 27"/>
    <property type="match status" value="1"/>
</dbReference>
<evidence type="ECO:0000256" key="2">
    <source>
        <dbReference type="ARBA" id="ARBA00022803"/>
    </source>
</evidence>
<dbReference type="PROSITE" id="PS50005">
    <property type="entry name" value="TPR"/>
    <property type="match status" value="1"/>
</dbReference>
<dbReference type="AlphaFoldDB" id="A0A1G4K9C7"/>
<dbReference type="STRING" id="1230905.A0A1G4K9C7"/>
<dbReference type="EMBL" id="LT598469">
    <property type="protein sequence ID" value="SCV00727.1"/>
    <property type="molecule type" value="Genomic_DNA"/>
</dbReference>
<dbReference type="PANTHER" id="PTHR16193">
    <property type="entry name" value="TETRATRICOPEPTIDE REPEAT PROTEIN 27"/>
    <property type="match status" value="1"/>
</dbReference>
<dbReference type="SUPFAM" id="SSF48452">
    <property type="entry name" value="TPR-like"/>
    <property type="match status" value="1"/>
</dbReference>
<dbReference type="Proteomes" id="UP000191024">
    <property type="component" value="Chromosome G"/>
</dbReference>
<dbReference type="SMART" id="SM00028">
    <property type="entry name" value="TPR"/>
    <property type="match status" value="4"/>
</dbReference>
<proteinExistence type="predicted"/>
<evidence type="ECO:0000313" key="5">
    <source>
        <dbReference type="Proteomes" id="UP000191024"/>
    </source>
</evidence>
<keyword evidence="2 3" id="KW-0802">TPR repeat</keyword>
<protein>
    <submittedName>
        <fullName evidence="4">LAMI_0G06942g1_1</fullName>
    </submittedName>
</protein>
<dbReference type="InterPro" id="IPR044244">
    <property type="entry name" value="TTC27/Emw1"/>
</dbReference>
<dbReference type="Gene3D" id="1.25.40.10">
    <property type="entry name" value="Tetratricopeptide repeat domain"/>
    <property type="match status" value="1"/>
</dbReference>
<dbReference type="Pfam" id="PF14559">
    <property type="entry name" value="TPR_19"/>
    <property type="match status" value="1"/>
</dbReference>
<evidence type="ECO:0000313" key="4">
    <source>
        <dbReference type="EMBL" id="SCV00727.1"/>
    </source>
</evidence>
<dbReference type="InterPro" id="IPR019734">
    <property type="entry name" value="TPR_rpt"/>
</dbReference>
<gene>
    <name evidence="4" type="ORF">LAMI_0G06942G</name>
</gene>
<feature type="repeat" description="TPR" evidence="3">
    <location>
        <begin position="676"/>
        <end position="709"/>
    </location>
</feature>
<evidence type="ECO:0000256" key="3">
    <source>
        <dbReference type="PROSITE-ProRule" id="PRU00339"/>
    </source>
</evidence>
<reference evidence="4 5" key="1">
    <citation type="submission" date="2016-03" db="EMBL/GenBank/DDBJ databases">
        <authorList>
            <person name="Devillers H."/>
        </authorList>
    </citation>
    <scope>NUCLEOTIDE SEQUENCE [LARGE SCALE GENOMIC DNA]</scope>
    <source>
        <strain evidence="4">CBS 11717</strain>
    </source>
</reference>
<organism evidence="4 5">
    <name type="scientific">Lachancea mirantina</name>
    <dbReference type="NCBI Taxonomy" id="1230905"/>
    <lineage>
        <taxon>Eukaryota</taxon>
        <taxon>Fungi</taxon>
        <taxon>Dikarya</taxon>
        <taxon>Ascomycota</taxon>
        <taxon>Saccharomycotina</taxon>
        <taxon>Saccharomycetes</taxon>
        <taxon>Saccharomycetales</taxon>
        <taxon>Saccharomycetaceae</taxon>
        <taxon>Lachancea</taxon>
    </lineage>
</organism>
<name>A0A1G4K9C7_9SACH</name>
<keyword evidence="5" id="KW-1185">Reference proteome</keyword>
<keyword evidence="1" id="KW-0677">Repeat</keyword>
<accession>A0A1G4K9C7</accession>